<gene>
    <name evidence="2" type="ORF">HB13667_25215</name>
</gene>
<organism evidence="2 3">
    <name type="scientific">Pseudomonas putida</name>
    <name type="common">Arthrobacter siderocapsulatus</name>
    <dbReference type="NCBI Taxonomy" id="303"/>
    <lineage>
        <taxon>Bacteria</taxon>
        <taxon>Pseudomonadati</taxon>
        <taxon>Pseudomonadota</taxon>
        <taxon>Gammaproteobacteria</taxon>
        <taxon>Pseudomonadales</taxon>
        <taxon>Pseudomonadaceae</taxon>
        <taxon>Pseudomonas</taxon>
    </lineage>
</organism>
<dbReference type="EMBL" id="LKKS01000132">
    <property type="protein sequence ID" value="KPM59462.1"/>
    <property type="molecule type" value="Genomic_DNA"/>
</dbReference>
<proteinExistence type="predicted"/>
<dbReference type="AlphaFoldDB" id="A0A0P7CTT4"/>
<keyword evidence="1" id="KW-1133">Transmembrane helix</keyword>
<reference evidence="2 3" key="1">
    <citation type="submission" date="2015-10" db="EMBL/GenBank/DDBJ databases">
        <title>Pseudomonas putida clinical strains.</title>
        <authorList>
            <person name="Molina L."/>
            <person name="Udaondo Z."/>
        </authorList>
    </citation>
    <scope>NUCLEOTIDE SEQUENCE [LARGE SCALE GENOMIC DNA]</scope>
    <source>
        <strain evidence="2 3">HB13667</strain>
    </source>
</reference>
<keyword evidence="1" id="KW-0812">Transmembrane</keyword>
<dbReference type="Proteomes" id="UP000050437">
    <property type="component" value="Unassembled WGS sequence"/>
</dbReference>
<feature type="transmembrane region" description="Helical" evidence="1">
    <location>
        <begin position="129"/>
        <end position="149"/>
    </location>
</feature>
<evidence type="ECO:0000313" key="2">
    <source>
        <dbReference type="EMBL" id="KPM59462.1"/>
    </source>
</evidence>
<comment type="caution">
    <text evidence="2">The sequence shown here is derived from an EMBL/GenBank/DDBJ whole genome shotgun (WGS) entry which is preliminary data.</text>
</comment>
<accession>A0A0P7CTT4</accession>
<protein>
    <submittedName>
        <fullName evidence="2">Uncharacterized protein</fullName>
    </submittedName>
</protein>
<feature type="transmembrane region" description="Helical" evidence="1">
    <location>
        <begin position="102"/>
        <end position="122"/>
    </location>
</feature>
<sequence length="155" mass="17166">MAYLVVILAAFFSKAFFNSKLCRGEYGFFKTYFLYGGLGAFVIYASIMFLFGYSALKDDSGTGHFALLTTARLGLFCLAVYLSGIALAVYKIKMRSDFSPLMNLYVALILIAFVILLPTALFKAPVMCTVYAASVFVFYKFVWGGEFVVKKAAID</sequence>
<evidence type="ECO:0000256" key="1">
    <source>
        <dbReference type="SAM" id="Phobius"/>
    </source>
</evidence>
<feature type="transmembrane region" description="Helical" evidence="1">
    <location>
        <begin position="65"/>
        <end position="90"/>
    </location>
</feature>
<evidence type="ECO:0000313" key="3">
    <source>
        <dbReference type="Proteomes" id="UP000050437"/>
    </source>
</evidence>
<keyword evidence="1" id="KW-0472">Membrane</keyword>
<feature type="transmembrane region" description="Helical" evidence="1">
    <location>
        <begin position="33"/>
        <end position="53"/>
    </location>
</feature>
<dbReference type="RefSeq" id="WP_054573627.1">
    <property type="nucleotide sequence ID" value="NZ_LKKS01000132.1"/>
</dbReference>
<name>A0A0P7CTT4_PSEPU</name>